<dbReference type="AlphaFoldDB" id="A0A2M8L3W6"/>
<dbReference type="EMBL" id="PFEK01000030">
    <property type="protein sequence ID" value="PJE67592.1"/>
    <property type="molecule type" value="Genomic_DNA"/>
</dbReference>
<evidence type="ECO:0000313" key="2">
    <source>
        <dbReference type="Proteomes" id="UP000231474"/>
    </source>
</evidence>
<proteinExistence type="predicted"/>
<accession>A0A2M8L3W6</accession>
<protein>
    <submittedName>
        <fullName evidence="1">Uncharacterized protein</fullName>
    </submittedName>
</protein>
<evidence type="ECO:0000313" key="1">
    <source>
        <dbReference type="EMBL" id="PJE67592.1"/>
    </source>
</evidence>
<sequence>MGVEQGSKVPLQRVIHEAAISFIRESGEDVSEEDFLGFLREQFNTPELRGAEIISLPHVSTLINLRLRKLTKEGKQHTEEFGANQKVLQLVRQLSAEGNALIKRED</sequence>
<comment type="caution">
    <text evidence="1">The sequence shown here is derived from an EMBL/GenBank/DDBJ whole genome shotgun (WGS) entry which is preliminary data.</text>
</comment>
<reference evidence="2" key="1">
    <citation type="submission" date="2017-09" db="EMBL/GenBank/DDBJ databases">
        <title>Depth-based differentiation of microbial function through sediment-hosted aquifers and enrichment of novel symbionts in the deep terrestrial subsurface.</title>
        <authorList>
            <person name="Probst A.J."/>
            <person name="Ladd B."/>
            <person name="Jarett J.K."/>
            <person name="Geller-Mcgrath D.E."/>
            <person name="Sieber C.M.K."/>
            <person name="Emerson J.B."/>
            <person name="Anantharaman K."/>
            <person name="Thomas B.C."/>
            <person name="Malmstrom R."/>
            <person name="Stieglmeier M."/>
            <person name="Klingl A."/>
            <person name="Woyke T."/>
            <person name="Ryan C.M."/>
            <person name="Banfield J.F."/>
        </authorList>
    </citation>
    <scope>NUCLEOTIDE SEQUENCE [LARGE SCALE GENOMIC DNA]</scope>
</reference>
<gene>
    <name evidence="1" type="ORF">COU95_01605</name>
</gene>
<organism evidence="1 2">
    <name type="scientific">Candidatus Shapirobacteria bacterium CG10_big_fil_rev_8_21_14_0_10_40_9</name>
    <dbReference type="NCBI Taxonomy" id="1974888"/>
    <lineage>
        <taxon>Bacteria</taxon>
        <taxon>Candidatus Shapironibacteriota</taxon>
    </lineage>
</organism>
<dbReference type="Proteomes" id="UP000231474">
    <property type="component" value="Unassembled WGS sequence"/>
</dbReference>
<name>A0A2M8L3W6_9BACT</name>